<dbReference type="Proteomes" id="UP000887572">
    <property type="component" value="Unplaced"/>
</dbReference>
<reference evidence="3" key="1">
    <citation type="submission" date="2022-11" db="UniProtKB">
        <authorList>
            <consortium name="WormBaseParasite"/>
        </authorList>
    </citation>
    <scope>IDENTIFICATION</scope>
</reference>
<proteinExistence type="predicted"/>
<evidence type="ECO:0000313" key="3">
    <source>
        <dbReference type="WBParaSite" id="Gr19_v10_g8326.t1"/>
    </source>
</evidence>
<feature type="region of interest" description="Disordered" evidence="1">
    <location>
        <begin position="43"/>
        <end position="101"/>
    </location>
</feature>
<dbReference type="WBParaSite" id="Gr19_v10_g8326.t1">
    <property type="protein sequence ID" value="Gr19_v10_g8326.t1"/>
    <property type="gene ID" value="Gr19_v10_g8326"/>
</dbReference>
<feature type="compositionally biased region" description="Low complexity" evidence="1">
    <location>
        <begin position="52"/>
        <end position="69"/>
    </location>
</feature>
<evidence type="ECO:0000313" key="2">
    <source>
        <dbReference type="Proteomes" id="UP000887572"/>
    </source>
</evidence>
<keyword evidence="2" id="KW-1185">Reference proteome</keyword>
<organism evidence="2 3">
    <name type="scientific">Globodera rostochiensis</name>
    <name type="common">Golden nematode worm</name>
    <name type="synonym">Heterodera rostochiensis</name>
    <dbReference type="NCBI Taxonomy" id="31243"/>
    <lineage>
        <taxon>Eukaryota</taxon>
        <taxon>Metazoa</taxon>
        <taxon>Ecdysozoa</taxon>
        <taxon>Nematoda</taxon>
        <taxon>Chromadorea</taxon>
        <taxon>Rhabditida</taxon>
        <taxon>Tylenchina</taxon>
        <taxon>Tylenchomorpha</taxon>
        <taxon>Tylenchoidea</taxon>
        <taxon>Heteroderidae</taxon>
        <taxon>Heteroderinae</taxon>
        <taxon>Globodera</taxon>
    </lineage>
</organism>
<evidence type="ECO:0000256" key="1">
    <source>
        <dbReference type="SAM" id="MobiDB-lite"/>
    </source>
</evidence>
<accession>A0A914IB48</accession>
<dbReference type="AlphaFoldDB" id="A0A914IB48"/>
<name>A0A914IB48_GLORO</name>
<protein>
    <submittedName>
        <fullName evidence="3">Uncharacterized protein</fullName>
    </submittedName>
</protein>
<sequence length="101" mass="11239">MSQAQLEQAFHKFRKEYQKPSQLKVLSIINHWRNQTSCRCPAANRFPSKTLTQSPPQQQHTHQQPSQQQLDAGHSADGEVTATSSPLSPPPSIACSNSSRC</sequence>